<dbReference type="GO" id="GO:0046677">
    <property type="term" value="P:response to antibiotic"/>
    <property type="evidence" value="ECO:0007669"/>
    <property type="project" value="UniProtKB-KW"/>
</dbReference>
<evidence type="ECO:0000256" key="5">
    <source>
        <dbReference type="ARBA" id="ARBA00022552"/>
    </source>
</evidence>
<dbReference type="RefSeq" id="WP_239676224.1">
    <property type="nucleotide sequence ID" value="NZ_CP070499.1"/>
</dbReference>
<feature type="binding site" evidence="11">
    <location>
        <begin position="174"/>
        <end position="175"/>
    </location>
    <ligand>
        <name>S-adenosyl-L-methionine</name>
        <dbReference type="ChEBI" id="CHEBI:59789"/>
    </ligand>
</feature>
<evidence type="ECO:0000256" key="4">
    <source>
        <dbReference type="ARBA" id="ARBA00015154"/>
    </source>
</evidence>
<dbReference type="InterPro" id="IPR010769">
    <property type="entry name" value="rRNA_MeTrfase_GmN_bac"/>
</dbReference>
<feature type="binding site" evidence="11">
    <location>
        <position position="190"/>
    </location>
    <ligand>
        <name>S-adenosyl-L-methionine</name>
        <dbReference type="ChEBI" id="CHEBI:59789"/>
    </ligand>
</feature>
<evidence type="ECO:0000256" key="7">
    <source>
        <dbReference type="ARBA" id="ARBA00022679"/>
    </source>
</evidence>
<dbReference type="GO" id="GO:0008649">
    <property type="term" value="F:rRNA methyltransferase activity"/>
    <property type="evidence" value="ECO:0007669"/>
    <property type="project" value="InterPro"/>
</dbReference>
<proteinExistence type="inferred from homology"/>
<evidence type="ECO:0000313" key="13">
    <source>
        <dbReference type="Proteomes" id="UP000662857"/>
    </source>
</evidence>
<dbReference type="PIRSF" id="PIRSF015852">
    <property type="entry name" value="RRNA_mtase_Grm"/>
    <property type="match status" value="1"/>
</dbReference>
<dbReference type="EC" id="2.1.1.179" evidence="3"/>
<comment type="catalytic activity">
    <reaction evidence="1">
        <text>guanosine(1405) in 16S rRNA + S-adenosyl-L-methionine = N(7)-methylguanosine(1405) in 16S rRNA + S-adenosyl-L-homocysteine</text>
        <dbReference type="Rhea" id="RHEA:42772"/>
        <dbReference type="Rhea" id="RHEA-COMP:10225"/>
        <dbReference type="Rhea" id="RHEA-COMP:10226"/>
        <dbReference type="ChEBI" id="CHEBI:57856"/>
        <dbReference type="ChEBI" id="CHEBI:59789"/>
        <dbReference type="ChEBI" id="CHEBI:74269"/>
        <dbReference type="ChEBI" id="CHEBI:74480"/>
        <dbReference type="EC" id="2.1.1.179"/>
    </reaction>
</comment>
<comment type="similarity">
    <text evidence="2">Belongs to the methyltransferase superfamily. Aminoglycoside resistance family.</text>
</comment>
<evidence type="ECO:0000256" key="3">
    <source>
        <dbReference type="ARBA" id="ARBA00012300"/>
    </source>
</evidence>
<evidence type="ECO:0000256" key="9">
    <source>
        <dbReference type="ARBA" id="ARBA00023251"/>
    </source>
</evidence>
<keyword evidence="9" id="KW-0046">Antibiotic resistance</keyword>
<feature type="binding site" evidence="11">
    <location>
        <begin position="94"/>
        <end position="100"/>
    </location>
    <ligand>
        <name>S-adenosyl-L-methionine</name>
        <dbReference type="ChEBI" id="CHEBI:59789"/>
    </ligand>
</feature>
<dbReference type="InterPro" id="IPR025981">
    <property type="entry name" value="rRNA_MeTrfase"/>
</dbReference>
<dbReference type="Gene3D" id="3.40.50.150">
    <property type="entry name" value="Vaccinia Virus protein VP39"/>
    <property type="match status" value="1"/>
</dbReference>
<feature type="binding site" evidence="11">
    <location>
        <position position="148"/>
    </location>
    <ligand>
        <name>S-adenosyl-L-methionine</name>
        <dbReference type="ChEBI" id="CHEBI:59789"/>
    </ligand>
</feature>
<name>A0A895YJX7_9ACTN</name>
<keyword evidence="5" id="KW-0698">rRNA processing</keyword>
<dbReference type="Pfam" id="PF07091">
    <property type="entry name" value="FmrO"/>
    <property type="match status" value="1"/>
</dbReference>
<protein>
    <recommendedName>
        <fullName evidence="4">16S rRNA (guanine(1405)-N(7))-methyltransferase</fullName>
        <ecNumber evidence="3">2.1.1.179</ecNumber>
    </recommendedName>
    <alternativeName>
        <fullName evidence="10">16S rRNA m7G1405 methyltransferase</fullName>
    </alternativeName>
</protein>
<evidence type="ECO:0000256" key="11">
    <source>
        <dbReference type="PIRSR" id="PIRSR015852-1"/>
    </source>
</evidence>
<reference evidence="12" key="1">
    <citation type="submission" date="2021-02" db="EMBL/GenBank/DDBJ databases">
        <title>Natrosporangium hydrolyticum gen. nov., sp. nov, a haloalkaliphilic actinobacterium from a soda solonchak soil.</title>
        <authorList>
            <person name="Sorokin D.Y."/>
            <person name="Khijniak T.V."/>
            <person name="Zakharycheva A.P."/>
            <person name="Boueva O.V."/>
            <person name="Ariskina E.V."/>
            <person name="Hahnke R.L."/>
            <person name="Bunk B."/>
            <person name="Sproer C."/>
            <person name="Schumann P."/>
            <person name="Evtushenko L.I."/>
            <person name="Kublanov I.V."/>
        </authorList>
    </citation>
    <scope>NUCLEOTIDE SEQUENCE</scope>
    <source>
        <strain evidence="12">DSM 106523</strain>
    </source>
</reference>
<dbReference type="AlphaFoldDB" id="A0A895YJX7"/>
<gene>
    <name evidence="12" type="ORF">JQS43_21650</name>
</gene>
<sequence length="268" mass="29893">MSAAEQVIARLRASAKYRDVHPETIADLVRREHHGDGTIGAAELERRVRLRLHKVAALHLSTARPAGLRRGLGRTDLADPASRKEWCRQVLGSHFSTAERLPDLEVFYPTVLGLVPPPDTIVDLACAMNPFTLPWLRDVTEARYIGYDFNATFVSLASTFLARTYPDCEVSHADILTGAPLVRADLALLLKTYHCIEGRESGAGLRLVDRLECDHIVVSFPTRAMNGRAAVFSQQHVDALTALARDRRWAWSRTALPTEELIVIRKRS</sequence>
<keyword evidence="8 11" id="KW-0949">S-adenosyl-L-methionine</keyword>
<evidence type="ECO:0000256" key="2">
    <source>
        <dbReference type="ARBA" id="ARBA00005487"/>
    </source>
</evidence>
<organism evidence="12 13">
    <name type="scientific">Natronosporangium hydrolyticum</name>
    <dbReference type="NCBI Taxonomy" id="2811111"/>
    <lineage>
        <taxon>Bacteria</taxon>
        <taxon>Bacillati</taxon>
        <taxon>Actinomycetota</taxon>
        <taxon>Actinomycetes</taxon>
        <taxon>Micromonosporales</taxon>
        <taxon>Micromonosporaceae</taxon>
        <taxon>Natronosporangium</taxon>
    </lineage>
</organism>
<evidence type="ECO:0000256" key="8">
    <source>
        <dbReference type="ARBA" id="ARBA00022691"/>
    </source>
</evidence>
<evidence type="ECO:0000256" key="10">
    <source>
        <dbReference type="ARBA" id="ARBA00033062"/>
    </source>
</evidence>
<keyword evidence="13" id="KW-1185">Reference proteome</keyword>
<feature type="binding site" evidence="11">
    <location>
        <position position="125"/>
    </location>
    <ligand>
        <name>S-adenosyl-L-methionine</name>
        <dbReference type="ChEBI" id="CHEBI:59789"/>
    </ligand>
</feature>
<dbReference type="EMBL" id="CP070499">
    <property type="protein sequence ID" value="QSB14108.1"/>
    <property type="molecule type" value="Genomic_DNA"/>
</dbReference>
<dbReference type="SUPFAM" id="SSF53335">
    <property type="entry name" value="S-adenosyl-L-methionine-dependent methyltransferases"/>
    <property type="match status" value="1"/>
</dbReference>
<dbReference type="Gene3D" id="1.10.8.10">
    <property type="entry name" value="DNA helicase RuvA subunit, C-terminal domain"/>
    <property type="match status" value="1"/>
</dbReference>
<dbReference type="InterPro" id="IPR029063">
    <property type="entry name" value="SAM-dependent_MTases_sf"/>
</dbReference>
<evidence type="ECO:0000256" key="1">
    <source>
        <dbReference type="ARBA" id="ARBA00001643"/>
    </source>
</evidence>
<keyword evidence="6" id="KW-0489">Methyltransferase</keyword>
<dbReference type="Proteomes" id="UP000662857">
    <property type="component" value="Chromosome"/>
</dbReference>
<keyword evidence="7" id="KW-0808">Transferase</keyword>
<dbReference type="KEGG" id="nhy:JQS43_21650"/>
<evidence type="ECO:0000256" key="6">
    <source>
        <dbReference type="ARBA" id="ARBA00022603"/>
    </source>
</evidence>
<accession>A0A895YJX7</accession>
<evidence type="ECO:0000313" key="12">
    <source>
        <dbReference type="EMBL" id="QSB14108.1"/>
    </source>
</evidence>